<comment type="caution">
    <text evidence="1">The sequence shown here is derived from an EMBL/GenBank/DDBJ whole genome shotgun (WGS) entry which is preliminary data.</text>
</comment>
<organism evidence="1 2">
    <name type="scientific">candidate division WS6 bacterium GW2011_GWE1_34_7</name>
    <dbReference type="NCBI Taxonomy" id="1619093"/>
    <lineage>
        <taxon>Bacteria</taxon>
        <taxon>Candidatus Dojkabacteria</taxon>
    </lineage>
</organism>
<sequence>MNKVLIVILVLGAGALLYYLLRGNTDLFPPGAEVDENIDSEIVDESLKETGKRTVYGSCNDITNSSNCIDYVGSMWNDSDSAKLNCGEGRTFSTNACPYSEFGGCQMNGGSVMESIAWVYGQGAGGYTNESVVYAISACNSVPNGKWVTPESLLEEL</sequence>
<dbReference type="EMBL" id="LBPV01000024">
    <property type="protein sequence ID" value="KKP65428.1"/>
    <property type="molecule type" value="Genomic_DNA"/>
</dbReference>
<gene>
    <name evidence="1" type="ORF">UR61_C0024G0003</name>
</gene>
<accession>A0A0G0B7R8</accession>
<dbReference type="AlphaFoldDB" id="A0A0G0B7R8"/>
<protein>
    <submittedName>
        <fullName evidence="1">Uncharacterized protein</fullName>
    </submittedName>
</protein>
<evidence type="ECO:0000313" key="2">
    <source>
        <dbReference type="Proteomes" id="UP000033866"/>
    </source>
</evidence>
<proteinExistence type="predicted"/>
<name>A0A0G0B7R8_9BACT</name>
<reference evidence="1 2" key="1">
    <citation type="journal article" date="2015" name="Nature">
        <title>rRNA introns, odd ribosomes, and small enigmatic genomes across a large radiation of phyla.</title>
        <authorList>
            <person name="Brown C.T."/>
            <person name="Hug L.A."/>
            <person name="Thomas B.C."/>
            <person name="Sharon I."/>
            <person name="Castelle C.J."/>
            <person name="Singh A."/>
            <person name="Wilkins M.J."/>
            <person name="Williams K.H."/>
            <person name="Banfield J.F."/>
        </authorList>
    </citation>
    <scope>NUCLEOTIDE SEQUENCE [LARGE SCALE GENOMIC DNA]</scope>
</reference>
<evidence type="ECO:0000313" key="1">
    <source>
        <dbReference type="EMBL" id="KKP65428.1"/>
    </source>
</evidence>
<dbReference type="Proteomes" id="UP000033866">
    <property type="component" value="Unassembled WGS sequence"/>
</dbReference>